<accession>A0A6L2P4V2</accession>
<dbReference type="AlphaFoldDB" id="A0A6L2P4V2"/>
<dbReference type="CDD" id="cd00303">
    <property type="entry name" value="retropepsin_like"/>
    <property type="match status" value="1"/>
</dbReference>
<dbReference type="PANTHER" id="PTHR33067">
    <property type="entry name" value="RNA-DIRECTED DNA POLYMERASE-RELATED"/>
    <property type="match status" value="1"/>
</dbReference>
<reference evidence="1" key="1">
    <citation type="journal article" date="2019" name="Sci. Rep.">
        <title>Draft genome of Tanacetum cinerariifolium, the natural source of mosquito coil.</title>
        <authorList>
            <person name="Yamashiro T."/>
            <person name="Shiraishi A."/>
            <person name="Satake H."/>
            <person name="Nakayama K."/>
        </authorList>
    </citation>
    <scope>NUCLEOTIDE SEQUENCE</scope>
</reference>
<dbReference type="EMBL" id="BKCJ010010867">
    <property type="protein sequence ID" value="GEU93498.1"/>
    <property type="molecule type" value="Genomic_DNA"/>
</dbReference>
<protein>
    <submittedName>
        <fullName evidence="1">Uncharacterized protein</fullName>
    </submittedName>
</protein>
<evidence type="ECO:0000313" key="1">
    <source>
        <dbReference type="EMBL" id="GEU93498.1"/>
    </source>
</evidence>
<dbReference type="PANTHER" id="PTHR33067:SF9">
    <property type="entry name" value="RNA-DIRECTED DNA POLYMERASE"/>
    <property type="match status" value="1"/>
</dbReference>
<comment type="caution">
    <text evidence="1">The sequence shown here is derived from an EMBL/GenBank/DDBJ whole genome shotgun (WGS) entry which is preliminary data.</text>
</comment>
<proteinExistence type="predicted"/>
<organism evidence="1">
    <name type="scientific">Tanacetum cinerariifolium</name>
    <name type="common">Dalmatian daisy</name>
    <name type="synonym">Chrysanthemum cinerariifolium</name>
    <dbReference type="NCBI Taxonomy" id="118510"/>
    <lineage>
        <taxon>Eukaryota</taxon>
        <taxon>Viridiplantae</taxon>
        <taxon>Streptophyta</taxon>
        <taxon>Embryophyta</taxon>
        <taxon>Tracheophyta</taxon>
        <taxon>Spermatophyta</taxon>
        <taxon>Magnoliopsida</taxon>
        <taxon>eudicotyledons</taxon>
        <taxon>Gunneridae</taxon>
        <taxon>Pentapetalae</taxon>
        <taxon>asterids</taxon>
        <taxon>campanulids</taxon>
        <taxon>Asterales</taxon>
        <taxon>Asteraceae</taxon>
        <taxon>Asteroideae</taxon>
        <taxon>Anthemideae</taxon>
        <taxon>Anthemidinae</taxon>
        <taxon>Tanacetum</taxon>
    </lineage>
</organism>
<name>A0A6L2P4V2_TANCI</name>
<sequence length="227" mass="26245">MPKKIKDLGLFTLPCRLGDSKPFDTLADLGSCVNLVPLDLFKRLKIRLLKDIDNLLELADGTKSYLVGIDKNIEVHIGKLKLLEDFYVIDMEKDPASPLLVGRGFLATASAVIDCDENVLYWTTLGNRESYEPRRSTNGIGARPPYNTKKDFMDYYFPGEWELARDAELNPFKDVLVFRKMVEFLRSIPINLKGNMWESKELIEKRIDWNRLPKEGDRPWHIRIELI</sequence>
<dbReference type="Gene3D" id="2.40.70.10">
    <property type="entry name" value="Acid Proteases"/>
    <property type="match status" value="1"/>
</dbReference>
<dbReference type="InterPro" id="IPR021109">
    <property type="entry name" value="Peptidase_aspartic_dom_sf"/>
</dbReference>
<gene>
    <name evidence="1" type="ORF">Tci_065476</name>
</gene>